<dbReference type="RefSeq" id="WP_185179079.1">
    <property type="nucleotide sequence ID" value="NZ_CBCSEP010000014.1"/>
</dbReference>
<accession>A0A841TCR8</accession>
<dbReference type="AlphaFoldDB" id="A0A841TCR8"/>
<dbReference type="EMBL" id="JACJVN010000037">
    <property type="protein sequence ID" value="MBB6677799.1"/>
    <property type="molecule type" value="Genomic_DNA"/>
</dbReference>
<proteinExistence type="predicted"/>
<reference evidence="1 2" key="1">
    <citation type="submission" date="2020-08" db="EMBL/GenBank/DDBJ databases">
        <title>Cohnella phylogeny.</title>
        <authorList>
            <person name="Dunlap C."/>
        </authorList>
    </citation>
    <scope>NUCLEOTIDE SEQUENCE [LARGE SCALE GENOMIC DNA]</scope>
    <source>
        <strain evidence="1 2">DSM 103658</strain>
    </source>
</reference>
<name>A0A841TCR8_9BACL</name>
<protein>
    <submittedName>
        <fullName evidence="1">Uncharacterized protein</fullName>
    </submittedName>
</protein>
<dbReference type="Proteomes" id="UP000574133">
    <property type="component" value="Unassembled WGS sequence"/>
</dbReference>
<keyword evidence="2" id="KW-1185">Reference proteome</keyword>
<comment type="caution">
    <text evidence="1">The sequence shown here is derived from an EMBL/GenBank/DDBJ whole genome shotgun (WGS) entry which is preliminary data.</text>
</comment>
<gene>
    <name evidence="1" type="ORF">H4Q31_10730</name>
</gene>
<organism evidence="1 2">
    <name type="scientific">Cohnella lubricantis</name>
    <dbReference type="NCBI Taxonomy" id="2163172"/>
    <lineage>
        <taxon>Bacteria</taxon>
        <taxon>Bacillati</taxon>
        <taxon>Bacillota</taxon>
        <taxon>Bacilli</taxon>
        <taxon>Bacillales</taxon>
        <taxon>Paenibacillaceae</taxon>
        <taxon>Cohnella</taxon>
    </lineage>
</organism>
<sequence>MDIKSLVVVAIRNSLIEDMKSTIYAAKKLGLSKQILDDSTIKIITYDAIKYFSENELNEISINFSSLEETSDDPYLHLKESYPIAWEAMKNLSQCTNYMQYPTLEYAQPKSIVTINPNEKSRTMTEVQSGIDPRIDNLLQQILNSVISGRQPFFYCDCFKMISRNPDKLFKVIDIVLSSSAPVVTTNYYISNGYVAKRSKLLRPAHDEDEILVKLKDTSGLRKSHLEILKIMKTSMDS</sequence>
<evidence type="ECO:0000313" key="1">
    <source>
        <dbReference type="EMBL" id="MBB6677799.1"/>
    </source>
</evidence>
<evidence type="ECO:0000313" key="2">
    <source>
        <dbReference type="Proteomes" id="UP000574133"/>
    </source>
</evidence>